<proteinExistence type="predicted"/>
<gene>
    <name evidence="4" type="ORF">SAMN05660657_03234</name>
</gene>
<accession>A0A1I7B175</accession>
<sequence>MPTPPVPGLDVGALLDRVMGTAPIEAVEATAGALAEMVGARGLAFLIADFSGRAVVRLTVGDAGVEGARAQEGAQAETLPLSGTVYERVLRTQQIDVQALDDGARVIAPVTDRGDAIGLLELVLPRESGPASIADVAAAAHALAYVVIAARRYTDVFEWGQRTTPFSLAAEIQRRLLPASYTCEAGQFTLAGWLEPAASVGGDTFDFTLNNDVLHVSITDAVGHEVEAALLATLLVGALRNARRTGMDLDTQARYANDALTDNAAAGQFVTGQLVRVDLSAGTAGIVNAGHPFPLLVRDGRVREIGLEIEPPFGVVPARSFQVQRLPLEPGDRIVFLTDGMQERNAAVLDVAAALRDTTDLHPREVVQELGAAVLRATGGDLRDDATMVCLDWYGGPPRRRAGANGADTARASSAGRPSPGLDRGPAPGQASPPSSS</sequence>
<dbReference type="Proteomes" id="UP000199546">
    <property type="component" value="Unassembled WGS sequence"/>
</dbReference>
<dbReference type="SMART" id="SM00331">
    <property type="entry name" value="PP2C_SIG"/>
    <property type="match status" value="1"/>
</dbReference>
<dbReference type="SUPFAM" id="SSF81606">
    <property type="entry name" value="PP2C-like"/>
    <property type="match status" value="1"/>
</dbReference>
<evidence type="ECO:0000256" key="2">
    <source>
        <dbReference type="SAM" id="MobiDB-lite"/>
    </source>
</evidence>
<keyword evidence="1" id="KW-0378">Hydrolase</keyword>
<dbReference type="AlphaFoldDB" id="A0A1I7B175"/>
<dbReference type="STRING" id="1296565.SAMN05660657_03234"/>
<dbReference type="EMBL" id="FPBA01000011">
    <property type="protein sequence ID" value="SFT80960.1"/>
    <property type="molecule type" value="Genomic_DNA"/>
</dbReference>
<organism evidence="4 5">
    <name type="scientific">Geodermatophilus amargosae</name>
    <dbReference type="NCBI Taxonomy" id="1296565"/>
    <lineage>
        <taxon>Bacteria</taxon>
        <taxon>Bacillati</taxon>
        <taxon>Actinomycetota</taxon>
        <taxon>Actinomycetes</taxon>
        <taxon>Geodermatophilales</taxon>
        <taxon>Geodermatophilaceae</taxon>
        <taxon>Geodermatophilus</taxon>
    </lineage>
</organism>
<evidence type="ECO:0000313" key="4">
    <source>
        <dbReference type="EMBL" id="SFT80960.1"/>
    </source>
</evidence>
<dbReference type="InterPro" id="IPR052016">
    <property type="entry name" value="Bact_Sigma-Reg"/>
</dbReference>
<feature type="region of interest" description="Disordered" evidence="2">
    <location>
        <begin position="394"/>
        <end position="437"/>
    </location>
</feature>
<evidence type="ECO:0000256" key="1">
    <source>
        <dbReference type="ARBA" id="ARBA00022801"/>
    </source>
</evidence>
<dbReference type="Pfam" id="PF07228">
    <property type="entry name" value="SpoIIE"/>
    <property type="match status" value="1"/>
</dbReference>
<dbReference type="PANTHER" id="PTHR43156">
    <property type="entry name" value="STAGE II SPORULATION PROTEIN E-RELATED"/>
    <property type="match status" value="1"/>
</dbReference>
<protein>
    <submittedName>
        <fullName evidence="4">Serine phosphatase RsbU, regulator of sigma subunit</fullName>
    </submittedName>
</protein>
<dbReference type="InterPro" id="IPR036457">
    <property type="entry name" value="PPM-type-like_dom_sf"/>
</dbReference>
<dbReference type="InterPro" id="IPR001932">
    <property type="entry name" value="PPM-type_phosphatase-like_dom"/>
</dbReference>
<dbReference type="GO" id="GO:0016791">
    <property type="term" value="F:phosphatase activity"/>
    <property type="evidence" value="ECO:0007669"/>
    <property type="project" value="TreeGrafter"/>
</dbReference>
<dbReference type="Gene3D" id="3.60.40.10">
    <property type="entry name" value="PPM-type phosphatase domain"/>
    <property type="match status" value="1"/>
</dbReference>
<evidence type="ECO:0000313" key="5">
    <source>
        <dbReference type="Proteomes" id="UP000199546"/>
    </source>
</evidence>
<reference evidence="5" key="1">
    <citation type="submission" date="2016-10" db="EMBL/GenBank/DDBJ databases">
        <authorList>
            <person name="Varghese N."/>
            <person name="Submissions S."/>
        </authorList>
    </citation>
    <scope>NUCLEOTIDE SEQUENCE [LARGE SCALE GENOMIC DNA]</scope>
    <source>
        <strain evidence="5">DSM 46136</strain>
    </source>
</reference>
<feature type="domain" description="PPM-type phosphatase" evidence="3">
    <location>
        <begin position="185"/>
        <end position="393"/>
    </location>
</feature>
<dbReference type="RefSeq" id="WP_175551623.1">
    <property type="nucleotide sequence ID" value="NZ_FPBA01000011.1"/>
</dbReference>
<keyword evidence="5" id="KW-1185">Reference proteome</keyword>
<name>A0A1I7B175_9ACTN</name>
<evidence type="ECO:0000259" key="3">
    <source>
        <dbReference type="SMART" id="SM00331"/>
    </source>
</evidence>
<feature type="compositionally biased region" description="Low complexity" evidence="2">
    <location>
        <begin position="425"/>
        <end position="437"/>
    </location>
</feature>
<dbReference type="PANTHER" id="PTHR43156:SF2">
    <property type="entry name" value="STAGE II SPORULATION PROTEIN E"/>
    <property type="match status" value="1"/>
</dbReference>